<accession>A0ACC2TAY5</accession>
<comment type="caution">
    <text evidence="1">The sequence shown here is derived from an EMBL/GenBank/DDBJ whole genome shotgun (WGS) entry which is preliminary data.</text>
</comment>
<protein>
    <submittedName>
        <fullName evidence="1">Uncharacterized protein</fullName>
    </submittedName>
</protein>
<name>A0ACC2TAY5_9FUNG</name>
<dbReference type="Proteomes" id="UP001165960">
    <property type="component" value="Unassembled WGS sequence"/>
</dbReference>
<organism evidence="1 2">
    <name type="scientific">Entomophthora muscae</name>
    <dbReference type="NCBI Taxonomy" id="34485"/>
    <lineage>
        <taxon>Eukaryota</taxon>
        <taxon>Fungi</taxon>
        <taxon>Fungi incertae sedis</taxon>
        <taxon>Zoopagomycota</taxon>
        <taxon>Entomophthoromycotina</taxon>
        <taxon>Entomophthoromycetes</taxon>
        <taxon>Entomophthorales</taxon>
        <taxon>Entomophthoraceae</taxon>
        <taxon>Entomophthora</taxon>
    </lineage>
</organism>
<gene>
    <name evidence="1" type="ORF">DSO57_1033122</name>
</gene>
<evidence type="ECO:0000313" key="1">
    <source>
        <dbReference type="EMBL" id="KAJ9071843.1"/>
    </source>
</evidence>
<keyword evidence="2" id="KW-1185">Reference proteome</keyword>
<reference evidence="1" key="1">
    <citation type="submission" date="2022-04" db="EMBL/GenBank/DDBJ databases">
        <title>Genome of the entomopathogenic fungus Entomophthora muscae.</title>
        <authorList>
            <person name="Elya C."/>
            <person name="Lovett B.R."/>
            <person name="Lee E."/>
            <person name="Macias A.M."/>
            <person name="Hajek A.E."/>
            <person name="De Bivort B.L."/>
            <person name="Kasson M.T."/>
            <person name="De Fine Licht H.H."/>
            <person name="Stajich J.E."/>
        </authorList>
    </citation>
    <scope>NUCLEOTIDE SEQUENCE</scope>
    <source>
        <strain evidence="1">Berkeley</strain>
    </source>
</reference>
<dbReference type="EMBL" id="QTSX02003097">
    <property type="protein sequence ID" value="KAJ9071843.1"/>
    <property type="molecule type" value="Genomic_DNA"/>
</dbReference>
<proteinExistence type="predicted"/>
<sequence>MTTPSSWSLAMTQDTLWGLMNRNPTSILRFLTIIMEHKYLSVLCLLESIRKDQIFDYSGALGQGIGGLLPIVHKINQLIVGWHPLHIDEGEVLAGNHSQLVWRKIFGGGHNLHQIPLKQVRAYSFGIMQPH</sequence>
<evidence type="ECO:0000313" key="2">
    <source>
        <dbReference type="Proteomes" id="UP001165960"/>
    </source>
</evidence>